<dbReference type="WBParaSite" id="nRc.2.0.1.t21032-RA">
    <property type="protein sequence ID" value="nRc.2.0.1.t21032-RA"/>
    <property type="gene ID" value="nRc.2.0.1.g21032"/>
</dbReference>
<organism evidence="2 3">
    <name type="scientific">Romanomermis culicivorax</name>
    <name type="common">Nematode worm</name>
    <dbReference type="NCBI Taxonomy" id="13658"/>
    <lineage>
        <taxon>Eukaryota</taxon>
        <taxon>Metazoa</taxon>
        <taxon>Ecdysozoa</taxon>
        <taxon>Nematoda</taxon>
        <taxon>Enoplea</taxon>
        <taxon>Dorylaimia</taxon>
        <taxon>Mermithida</taxon>
        <taxon>Mermithoidea</taxon>
        <taxon>Mermithidae</taxon>
        <taxon>Romanomermis</taxon>
    </lineage>
</organism>
<evidence type="ECO:0000313" key="2">
    <source>
        <dbReference type="Proteomes" id="UP000887565"/>
    </source>
</evidence>
<feature type="domain" description="Peptidase C1A papain C-terminal" evidence="1">
    <location>
        <begin position="11"/>
        <end position="80"/>
    </location>
</feature>
<protein>
    <submittedName>
        <fullName evidence="3">Peptidase C1A papain C-terminal domain-containing protein</fullName>
    </submittedName>
</protein>
<sequence length="82" mass="9455">HHVNGTLKPCPHKLNPTPKCIEKCQSAYTKTYSEDKYFGKQAYSVEEHVQSIQKELMTRGPVEAAFEVYEDFEVYKSDILVT</sequence>
<keyword evidence="2" id="KW-1185">Reference proteome</keyword>
<dbReference type="Gene3D" id="3.90.70.10">
    <property type="entry name" value="Cysteine proteinases"/>
    <property type="match status" value="1"/>
</dbReference>
<evidence type="ECO:0000313" key="3">
    <source>
        <dbReference type="WBParaSite" id="nRc.2.0.1.t21032-RA"/>
    </source>
</evidence>
<reference evidence="3" key="1">
    <citation type="submission" date="2022-11" db="UniProtKB">
        <authorList>
            <consortium name="WormBaseParasite"/>
        </authorList>
    </citation>
    <scope>IDENTIFICATION</scope>
</reference>
<dbReference type="SUPFAM" id="SSF54001">
    <property type="entry name" value="Cysteine proteinases"/>
    <property type="match status" value="1"/>
</dbReference>
<dbReference type="InterPro" id="IPR000668">
    <property type="entry name" value="Peptidase_C1A_C"/>
</dbReference>
<dbReference type="Proteomes" id="UP000887565">
    <property type="component" value="Unplaced"/>
</dbReference>
<dbReference type="OMA" id="YSEDKYF"/>
<dbReference type="GO" id="GO:0006508">
    <property type="term" value="P:proteolysis"/>
    <property type="evidence" value="ECO:0007669"/>
    <property type="project" value="InterPro"/>
</dbReference>
<dbReference type="Pfam" id="PF00112">
    <property type="entry name" value="Peptidase_C1"/>
    <property type="match status" value="1"/>
</dbReference>
<accession>A0A915J3I8</accession>
<name>A0A915J3I8_ROMCU</name>
<dbReference type="AlphaFoldDB" id="A0A915J3I8"/>
<dbReference type="InterPro" id="IPR038765">
    <property type="entry name" value="Papain-like_cys_pep_sf"/>
</dbReference>
<dbReference type="GO" id="GO:0008234">
    <property type="term" value="F:cysteine-type peptidase activity"/>
    <property type="evidence" value="ECO:0007669"/>
    <property type="project" value="InterPro"/>
</dbReference>
<evidence type="ECO:0000259" key="1">
    <source>
        <dbReference type="Pfam" id="PF00112"/>
    </source>
</evidence>
<proteinExistence type="predicted"/>